<dbReference type="EMBL" id="CP093313">
    <property type="protein sequence ID" value="UWZ86868.1"/>
    <property type="molecule type" value="Genomic_DNA"/>
</dbReference>
<sequence>MRKLVSVSALSVVLLAGVVAHTAPPAKTGPGTLVIVFKDGHRQSFSVSEIERVEYPAGTLTAGDLGSTKSQLTARGRYVGKWQVGDGAGSDFYITLNEDGSAYRSLGDVHGRWVYSNGDALITWHDGNADAIRRVGSRFQKFAYMNGKSFSDNPDNVAEAKNTSPRPI</sequence>
<dbReference type="Proteomes" id="UP001059380">
    <property type="component" value="Chromosome"/>
</dbReference>
<protein>
    <submittedName>
        <fullName evidence="2">Uncharacterized protein</fullName>
    </submittedName>
</protein>
<accession>A0A9J7BVG5</accession>
<dbReference type="KEGG" id="orp:MOP44_13170"/>
<keyword evidence="3" id="KW-1185">Reference proteome</keyword>
<name>A0A9J7BVG5_9BACT</name>
<reference evidence="2" key="1">
    <citation type="submission" date="2021-04" db="EMBL/GenBank/DDBJ databases">
        <title>Phylogenetic analysis of Acidobacteriaceae.</title>
        <authorList>
            <person name="Qiu L."/>
            <person name="Zhang Q."/>
        </authorList>
    </citation>
    <scope>NUCLEOTIDE SEQUENCE</scope>
    <source>
        <strain evidence="2">DSM 25168</strain>
    </source>
</reference>
<evidence type="ECO:0000256" key="1">
    <source>
        <dbReference type="SAM" id="SignalP"/>
    </source>
</evidence>
<feature type="signal peptide" evidence="1">
    <location>
        <begin position="1"/>
        <end position="22"/>
    </location>
</feature>
<dbReference type="AlphaFoldDB" id="A0A9J7BVG5"/>
<dbReference type="RefSeq" id="WP_260796505.1">
    <property type="nucleotide sequence ID" value="NZ_CP093313.1"/>
</dbReference>
<organism evidence="2 3">
    <name type="scientific">Occallatibacter riparius</name>
    <dbReference type="NCBI Taxonomy" id="1002689"/>
    <lineage>
        <taxon>Bacteria</taxon>
        <taxon>Pseudomonadati</taxon>
        <taxon>Acidobacteriota</taxon>
        <taxon>Terriglobia</taxon>
        <taxon>Terriglobales</taxon>
        <taxon>Acidobacteriaceae</taxon>
        <taxon>Occallatibacter</taxon>
    </lineage>
</organism>
<keyword evidence="1" id="KW-0732">Signal</keyword>
<feature type="chain" id="PRO_5039938848" evidence="1">
    <location>
        <begin position="23"/>
        <end position="168"/>
    </location>
</feature>
<gene>
    <name evidence="2" type="ORF">MOP44_13170</name>
</gene>
<evidence type="ECO:0000313" key="2">
    <source>
        <dbReference type="EMBL" id="UWZ86868.1"/>
    </source>
</evidence>
<evidence type="ECO:0000313" key="3">
    <source>
        <dbReference type="Proteomes" id="UP001059380"/>
    </source>
</evidence>
<proteinExistence type="predicted"/>